<dbReference type="AlphaFoldDB" id="A0A9P6JSD2"/>
<keyword evidence="2" id="KW-1185">Reference proteome</keyword>
<feature type="non-terminal residue" evidence="1">
    <location>
        <position position="1"/>
    </location>
</feature>
<reference evidence="1" key="1">
    <citation type="submission" date="2020-11" db="EMBL/GenBank/DDBJ databases">
        <authorList>
            <consortium name="DOE Joint Genome Institute"/>
            <person name="Ahrendt S."/>
            <person name="Riley R."/>
            <person name="Andreopoulos W."/>
            <person name="Labutti K."/>
            <person name="Pangilinan J."/>
            <person name="Ruiz-Duenas F.J."/>
            <person name="Barrasa J.M."/>
            <person name="Sanchez-Garcia M."/>
            <person name="Camarero S."/>
            <person name="Miyauchi S."/>
            <person name="Serrano A."/>
            <person name="Linde D."/>
            <person name="Babiker R."/>
            <person name="Drula E."/>
            <person name="Ayuso-Fernandez I."/>
            <person name="Pacheco R."/>
            <person name="Padilla G."/>
            <person name="Ferreira P."/>
            <person name="Barriuso J."/>
            <person name="Kellner H."/>
            <person name="Castanera R."/>
            <person name="Alfaro M."/>
            <person name="Ramirez L."/>
            <person name="Pisabarro A.G."/>
            <person name="Kuo A."/>
            <person name="Tritt A."/>
            <person name="Lipzen A."/>
            <person name="He G."/>
            <person name="Yan M."/>
            <person name="Ng V."/>
            <person name="Cullen D."/>
            <person name="Martin F."/>
            <person name="Rosso M.-N."/>
            <person name="Henrissat B."/>
            <person name="Hibbett D."/>
            <person name="Martinez A.T."/>
            <person name="Grigoriev I.V."/>
        </authorList>
    </citation>
    <scope>NUCLEOTIDE SEQUENCE</scope>
    <source>
        <strain evidence="1">CBS 506.95</strain>
    </source>
</reference>
<dbReference type="Proteomes" id="UP000807306">
    <property type="component" value="Unassembled WGS sequence"/>
</dbReference>
<name>A0A9P6JSD2_9AGAR</name>
<evidence type="ECO:0000313" key="1">
    <source>
        <dbReference type="EMBL" id="KAF9530644.1"/>
    </source>
</evidence>
<dbReference type="EMBL" id="MU157839">
    <property type="protein sequence ID" value="KAF9530644.1"/>
    <property type="molecule type" value="Genomic_DNA"/>
</dbReference>
<accession>A0A9P6JSD2</accession>
<dbReference type="InterPro" id="IPR027417">
    <property type="entry name" value="P-loop_NTPase"/>
</dbReference>
<dbReference type="OrthoDB" id="2614383at2759"/>
<gene>
    <name evidence="1" type="ORF">CPB83DRAFT_763025</name>
</gene>
<proteinExistence type="predicted"/>
<protein>
    <recommendedName>
        <fullName evidence="3">AIG1-type G domain-containing protein</fullName>
    </recommendedName>
</protein>
<sequence>SVATEIKVVKCEVEGRQIILVDTPSFEEPSPYDIDVLRMIADWLKQTYQEGIELCGILYFHQITSNLWSPQLIDVFTKICGPEAFKNVIFVTTMWNNESQKKSREEELPIWSVMISSGARTFRFFNSTSSAWNIVSQVDDTTRLPILLQTEMVTLGKGLPDTAAGKYLFGWLRDLLDYSRKRVEDLRMELGGIKRSDSERTQLIKQIVVMEEQEKALQDMLRSYKPYQAVAGHGQDTLILGDQ</sequence>
<evidence type="ECO:0008006" key="3">
    <source>
        <dbReference type="Google" id="ProtNLM"/>
    </source>
</evidence>
<comment type="caution">
    <text evidence="1">The sequence shown here is derived from an EMBL/GenBank/DDBJ whole genome shotgun (WGS) entry which is preliminary data.</text>
</comment>
<evidence type="ECO:0000313" key="2">
    <source>
        <dbReference type="Proteomes" id="UP000807306"/>
    </source>
</evidence>
<dbReference type="SUPFAM" id="SSF52540">
    <property type="entry name" value="P-loop containing nucleoside triphosphate hydrolases"/>
    <property type="match status" value="1"/>
</dbReference>
<dbReference type="Gene3D" id="3.40.50.300">
    <property type="entry name" value="P-loop containing nucleotide triphosphate hydrolases"/>
    <property type="match status" value="1"/>
</dbReference>
<organism evidence="1 2">
    <name type="scientific">Crepidotus variabilis</name>
    <dbReference type="NCBI Taxonomy" id="179855"/>
    <lineage>
        <taxon>Eukaryota</taxon>
        <taxon>Fungi</taxon>
        <taxon>Dikarya</taxon>
        <taxon>Basidiomycota</taxon>
        <taxon>Agaricomycotina</taxon>
        <taxon>Agaricomycetes</taxon>
        <taxon>Agaricomycetidae</taxon>
        <taxon>Agaricales</taxon>
        <taxon>Agaricineae</taxon>
        <taxon>Crepidotaceae</taxon>
        <taxon>Crepidotus</taxon>
    </lineage>
</organism>